<accession>A0A124FXQ7</accession>
<evidence type="ECO:0000313" key="2">
    <source>
        <dbReference type="Proteomes" id="UP000053860"/>
    </source>
</evidence>
<protein>
    <submittedName>
        <fullName evidence="1">Uncharacterized protein</fullName>
    </submittedName>
</protein>
<dbReference type="EMBL" id="LGGN01000002">
    <property type="protein sequence ID" value="KUK78806.1"/>
    <property type="molecule type" value="Genomic_DNA"/>
</dbReference>
<comment type="caution">
    <text evidence="1">The sequence shown here is derived from an EMBL/GenBank/DDBJ whole genome shotgun (WGS) entry which is preliminary data.</text>
</comment>
<sequence length="33" mass="4102">MLPDQFRQFSFLVREYRKANLFELILITQEIIE</sequence>
<dbReference type="AlphaFoldDB" id="A0A124FXQ7"/>
<evidence type="ECO:0000313" key="1">
    <source>
        <dbReference type="EMBL" id="KUK78806.1"/>
    </source>
</evidence>
<organism evidence="1 2">
    <name type="scientific">Proteiniphilum acetatigenes</name>
    <dbReference type="NCBI Taxonomy" id="294710"/>
    <lineage>
        <taxon>Bacteria</taxon>
        <taxon>Pseudomonadati</taxon>
        <taxon>Bacteroidota</taxon>
        <taxon>Bacteroidia</taxon>
        <taxon>Bacteroidales</taxon>
        <taxon>Dysgonomonadaceae</taxon>
        <taxon>Proteiniphilum</taxon>
    </lineage>
</organism>
<dbReference type="Proteomes" id="UP000053860">
    <property type="component" value="Unassembled WGS sequence"/>
</dbReference>
<proteinExistence type="predicted"/>
<name>A0A124FXQ7_9BACT</name>
<gene>
    <name evidence="1" type="ORF">XD92_0027</name>
</gene>
<reference evidence="2" key="1">
    <citation type="journal article" date="2015" name="MBio">
        <title>Genome-Resolved Metagenomic Analysis Reveals Roles for Candidate Phyla and Other Microbial Community Members in Biogeochemical Transformations in Oil Reservoirs.</title>
        <authorList>
            <person name="Hu P."/>
            <person name="Tom L."/>
            <person name="Singh A."/>
            <person name="Thomas B.C."/>
            <person name="Baker B.J."/>
            <person name="Piceno Y.M."/>
            <person name="Andersen G.L."/>
            <person name="Banfield J.F."/>
        </authorList>
    </citation>
    <scope>NUCLEOTIDE SEQUENCE [LARGE SCALE GENOMIC DNA]</scope>
</reference>